<proteinExistence type="predicted"/>
<protein>
    <submittedName>
        <fullName evidence="1">Uncharacterized protein</fullName>
    </submittedName>
</protein>
<reference evidence="1 2" key="1">
    <citation type="submission" date="2019-11" db="EMBL/GenBank/DDBJ databases">
        <title>Pseudomonas flavidum sp. nov., isolated from Baiyang Lake.</title>
        <authorList>
            <person name="Zhao Y."/>
        </authorList>
    </citation>
    <scope>NUCLEOTIDE SEQUENCE [LARGE SCALE GENOMIC DNA]</scope>
    <source>
        <strain evidence="2">R-22-3 w-18</strain>
    </source>
</reference>
<gene>
    <name evidence="1" type="ORF">GJV18_14115</name>
</gene>
<dbReference type="AlphaFoldDB" id="A0A6I4KXJ3"/>
<dbReference type="EMBL" id="WKJZ01000002">
    <property type="protein sequence ID" value="MVW76451.1"/>
    <property type="molecule type" value="Genomic_DNA"/>
</dbReference>
<name>A0A6I4KXJ3_9PSED</name>
<sequence length="71" mass="7993">MSRSTRHLCKTLDMIAANHESAAIAVMRAAERIGDELLKQQLLNVIHRMNLDAAQLRNAREEIAGQELKRA</sequence>
<keyword evidence="2" id="KW-1185">Reference proteome</keyword>
<comment type="caution">
    <text evidence="1">The sequence shown here is derived from an EMBL/GenBank/DDBJ whole genome shotgun (WGS) entry which is preliminary data.</text>
</comment>
<evidence type="ECO:0000313" key="1">
    <source>
        <dbReference type="EMBL" id="MVW76451.1"/>
    </source>
</evidence>
<accession>A0A6I4KXJ3</accession>
<organism evidence="1 2">
    <name type="scientific">Pseudomonas xionganensis</name>
    <dbReference type="NCBI Taxonomy" id="2654845"/>
    <lineage>
        <taxon>Bacteria</taxon>
        <taxon>Pseudomonadati</taxon>
        <taxon>Pseudomonadota</taxon>
        <taxon>Gammaproteobacteria</taxon>
        <taxon>Pseudomonadales</taxon>
        <taxon>Pseudomonadaceae</taxon>
        <taxon>Pseudomonas</taxon>
    </lineage>
</organism>
<evidence type="ECO:0000313" key="2">
    <source>
        <dbReference type="Proteomes" id="UP000429555"/>
    </source>
</evidence>
<dbReference type="RefSeq" id="WP_160346669.1">
    <property type="nucleotide sequence ID" value="NZ_WKJZ01000002.1"/>
</dbReference>
<dbReference type="Proteomes" id="UP000429555">
    <property type="component" value="Unassembled WGS sequence"/>
</dbReference>